<dbReference type="EMBL" id="AYTF01000001">
    <property type="protein sequence ID" value="ESV64592.1"/>
    <property type="molecule type" value="Genomic_DNA"/>
</dbReference>
<proteinExistence type="predicted"/>
<protein>
    <submittedName>
        <fullName evidence="1">Uncharacterized protein</fullName>
    </submittedName>
</protein>
<comment type="caution">
    <text evidence="1">The sequence shown here is derived from an EMBL/GenBank/DDBJ whole genome shotgun (WGS) entry which is preliminary data.</text>
</comment>
<dbReference type="Proteomes" id="UP000018502">
    <property type="component" value="Unassembled WGS sequence"/>
</dbReference>
<accession>A0A829MK00</accession>
<evidence type="ECO:0000313" key="1">
    <source>
        <dbReference type="EMBL" id="ESV64592.1"/>
    </source>
</evidence>
<gene>
    <name evidence="1" type="ORF">L833_1978</name>
</gene>
<name>A0A829MK00_9MYCO</name>
<organism evidence="1 2">
    <name type="scientific">Mycobacteroides abscessus MAB_091912_2446</name>
    <dbReference type="NCBI Taxonomy" id="1335414"/>
    <lineage>
        <taxon>Bacteria</taxon>
        <taxon>Bacillati</taxon>
        <taxon>Actinomycetota</taxon>
        <taxon>Actinomycetes</taxon>
        <taxon>Mycobacteriales</taxon>
        <taxon>Mycobacteriaceae</taxon>
        <taxon>Mycobacteroides</taxon>
        <taxon>Mycobacteroides abscessus</taxon>
    </lineage>
</organism>
<sequence length="39" mass="4231">MIAIAIRDVVRTVRVNLPGSSMRLARMQLSSQVAFGSQA</sequence>
<dbReference type="AlphaFoldDB" id="A0A829MK00"/>
<evidence type="ECO:0000313" key="2">
    <source>
        <dbReference type="Proteomes" id="UP000018502"/>
    </source>
</evidence>
<reference evidence="1 2" key="1">
    <citation type="journal article" date="2014" name="Emerg. Infect. Dis.">
        <title>High-level Relatedness among Mycobacterium abscessus subsp. massiliense Strains from Widely Separated Outbreaks.</title>
        <authorList>
            <person name="Tettelin H."/>
            <person name="Davidson R.M."/>
            <person name="Agrawal S."/>
            <person name="Aitken M.L."/>
            <person name="Shallom S."/>
            <person name="Hasan N.A."/>
            <person name="Strong M."/>
            <person name="Nogueira de Moura V.C."/>
            <person name="De Groote M.A."/>
            <person name="Duarte R.S."/>
            <person name="Hine E."/>
            <person name="Parankush S."/>
            <person name="Su Q."/>
            <person name="Daugherty S.C."/>
            <person name="Fraser C.M."/>
            <person name="Brown-Elliott B.A."/>
            <person name="Wallace R.J.Jr."/>
            <person name="Holland S.M."/>
            <person name="Sampaio E.P."/>
            <person name="Olivier K.N."/>
            <person name="Jackson M."/>
            <person name="Zelazny A.M."/>
        </authorList>
    </citation>
    <scope>NUCLEOTIDE SEQUENCE [LARGE SCALE GENOMIC DNA]</scope>
    <source>
        <strain evidence="1 2">MAB_091912_2446</strain>
    </source>
</reference>